<accession>A0A8J7M9B2</accession>
<evidence type="ECO:0000313" key="3">
    <source>
        <dbReference type="Proteomes" id="UP000655420"/>
    </source>
</evidence>
<gene>
    <name evidence="2" type="ORF">H0I76_15560</name>
</gene>
<keyword evidence="1" id="KW-1133">Transmembrane helix</keyword>
<keyword evidence="1" id="KW-0812">Transmembrane</keyword>
<dbReference type="RefSeq" id="WP_200611936.1">
    <property type="nucleotide sequence ID" value="NZ_JAEHHL010000009.1"/>
</dbReference>
<keyword evidence="3" id="KW-1185">Reference proteome</keyword>
<sequence>MRKQISFPDFCAFTRGVIAFFAGQKPPRRCGPAPLAFIILLLVSAFPVDLANAFVIQFFVSL</sequence>
<dbReference type="AlphaFoldDB" id="A0A8J7M9B2"/>
<organism evidence="2 3">
    <name type="scientific">Thermohalobaculum xanthum</name>
    <dbReference type="NCBI Taxonomy" id="2753746"/>
    <lineage>
        <taxon>Bacteria</taxon>
        <taxon>Pseudomonadati</taxon>
        <taxon>Pseudomonadota</taxon>
        <taxon>Alphaproteobacteria</taxon>
        <taxon>Rhodobacterales</taxon>
        <taxon>Paracoccaceae</taxon>
        <taxon>Thermohalobaculum</taxon>
    </lineage>
</organism>
<dbReference type="Proteomes" id="UP000655420">
    <property type="component" value="Unassembled WGS sequence"/>
</dbReference>
<dbReference type="EMBL" id="JAEHHL010000009">
    <property type="protein sequence ID" value="MBK0400615.1"/>
    <property type="molecule type" value="Genomic_DNA"/>
</dbReference>
<evidence type="ECO:0000256" key="1">
    <source>
        <dbReference type="SAM" id="Phobius"/>
    </source>
</evidence>
<comment type="caution">
    <text evidence="2">The sequence shown here is derived from an EMBL/GenBank/DDBJ whole genome shotgun (WGS) entry which is preliminary data.</text>
</comment>
<reference evidence="2" key="1">
    <citation type="submission" date="2020-12" db="EMBL/GenBank/DDBJ databases">
        <title>Bacterial taxonomy.</title>
        <authorList>
            <person name="Pan X."/>
        </authorList>
    </citation>
    <scope>NUCLEOTIDE SEQUENCE</scope>
    <source>
        <strain evidence="2">M0105</strain>
    </source>
</reference>
<feature type="transmembrane region" description="Helical" evidence="1">
    <location>
        <begin position="35"/>
        <end position="60"/>
    </location>
</feature>
<keyword evidence="1" id="KW-0472">Membrane</keyword>
<proteinExistence type="predicted"/>
<name>A0A8J7M9B2_9RHOB</name>
<protein>
    <submittedName>
        <fullName evidence="2">Uncharacterized protein</fullName>
    </submittedName>
</protein>
<evidence type="ECO:0000313" key="2">
    <source>
        <dbReference type="EMBL" id="MBK0400615.1"/>
    </source>
</evidence>